<dbReference type="EMBL" id="QJRX01000001">
    <property type="protein sequence ID" value="PYC29485.1"/>
    <property type="molecule type" value="Genomic_DNA"/>
</dbReference>
<dbReference type="Pfam" id="PF11743">
    <property type="entry name" value="DUF3301"/>
    <property type="match status" value="1"/>
</dbReference>
<proteinExistence type="predicted"/>
<reference evidence="1 2" key="1">
    <citation type="submission" date="2018-06" db="EMBL/GenBank/DDBJ databases">
        <title>Pseudomonas diversity within urban Lake Michigan freshwaters.</title>
        <authorList>
            <person name="Batrich M."/>
            <person name="Hatzopoulos T."/>
            <person name="Putonti C."/>
        </authorList>
    </citation>
    <scope>NUCLEOTIDE SEQUENCE [LARGE SCALE GENOMIC DNA]</scope>
    <source>
        <strain evidence="1 2">MB-090714</strain>
    </source>
</reference>
<dbReference type="OrthoDB" id="5959530at2"/>
<dbReference type="AlphaFoldDB" id="A0A2V4L688"/>
<dbReference type="Proteomes" id="UP000248146">
    <property type="component" value="Unassembled WGS sequence"/>
</dbReference>
<dbReference type="RefSeq" id="WP_110680626.1">
    <property type="nucleotide sequence ID" value="NZ_CP154874.1"/>
</dbReference>
<evidence type="ECO:0000313" key="2">
    <source>
        <dbReference type="Proteomes" id="UP000248146"/>
    </source>
</evidence>
<organism evidence="1 2">
    <name type="scientific">Aquipseudomonas alcaligenes</name>
    <name type="common">Pseudomonas alcaligenes</name>
    <dbReference type="NCBI Taxonomy" id="43263"/>
    <lineage>
        <taxon>Bacteria</taxon>
        <taxon>Pseudomonadati</taxon>
        <taxon>Pseudomonadota</taxon>
        <taxon>Gammaproteobacteria</taxon>
        <taxon>Pseudomonadales</taxon>
        <taxon>Pseudomonadaceae</taxon>
        <taxon>Aquipseudomonas</taxon>
    </lineage>
</organism>
<evidence type="ECO:0000313" key="1">
    <source>
        <dbReference type="EMBL" id="PYC29485.1"/>
    </source>
</evidence>
<accession>A0A2V4L688</accession>
<protein>
    <submittedName>
        <fullName evidence="1">DUF3301 domain-containing protein</fullName>
    </submittedName>
</protein>
<gene>
    <name evidence="1" type="ORF">DMO17_01980</name>
</gene>
<dbReference type="InterPro" id="IPR021732">
    <property type="entry name" value="DUF3301"/>
</dbReference>
<comment type="caution">
    <text evidence="1">The sequence shown here is derived from an EMBL/GenBank/DDBJ whole genome shotgun (WGS) entry which is preliminary data.</text>
</comment>
<sequence length="134" mass="15534">MIDLLDVLLLMLFAAACAWLWRGHGIRERALLLAKQHCARLDVELLDGNVALRRLQLVRDARGQRRLARLYDFEFTVTGEQRLRGTVQMFGQRPGRIELDAHPFHAAGADDAKVIRLDDWRREHPKGDEQRRVD</sequence>
<name>A0A2V4L688_AQUAC</name>